<dbReference type="KEGG" id="sari:H5J25_19995"/>
<gene>
    <name evidence="1" type="ORF">H5J25_19995</name>
</gene>
<dbReference type="AlphaFoldDB" id="A0A974NYK6"/>
<dbReference type="RefSeq" id="WP_202096740.1">
    <property type="nucleotide sequence ID" value="NZ_CP061037.1"/>
</dbReference>
<sequence length="49" mass="5492">MERLNEIETSIVTLGNEDLLDLADIYKSEPRTPLGEIAFAEMARRGISL</sequence>
<accession>A0A974NYK6</accession>
<keyword evidence="2" id="KW-1185">Reference proteome</keyword>
<evidence type="ECO:0000313" key="1">
    <source>
        <dbReference type="EMBL" id="QQV79474.1"/>
    </source>
</evidence>
<proteinExistence type="predicted"/>
<evidence type="ECO:0000313" key="2">
    <source>
        <dbReference type="Proteomes" id="UP000595894"/>
    </source>
</evidence>
<keyword evidence="1" id="KW-0614">Plasmid</keyword>
<dbReference type="EMBL" id="CP061037">
    <property type="protein sequence ID" value="QQV79474.1"/>
    <property type="molecule type" value="Genomic_DNA"/>
</dbReference>
<name>A0A974NYK6_9SPHN</name>
<reference evidence="2" key="1">
    <citation type="submission" date="2020-09" db="EMBL/GenBank/DDBJ databases">
        <title>Sphingomonas sp., a new species isolated from pork steak.</title>
        <authorList>
            <person name="Heidler von Heilborn D."/>
        </authorList>
    </citation>
    <scope>NUCLEOTIDE SEQUENCE [LARGE SCALE GENOMIC DNA]</scope>
    <source>
        <plasmid evidence="2">punnamed2</plasmid>
    </source>
</reference>
<geneLocation type="plasmid" evidence="1 2">
    <name>punnamed2</name>
</geneLocation>
<protein>
    <submittedName>
        <fullName evidence="1">Uncharacterized protein</fullName>
    </submittedName>
</protein>
<dbReference type="Proteomes" id="UP000595894">
    <property type="component" value="Plasmid punnamed2"/>
</dbReference>
<organism evidence="1 2">
    <name type="scientific">Sphingomonas aliaeris</name>
    <dbReference type="NCBI Taxonomy" id="2759526"/>
    <lineage>
        <taxon>Bacteria</taxon>
        <taxon>Pseudomonadati</taxon>
        <taxon>Pseudomonadota</taxon>
        <taxon>Alphaproteobacteria</taxon>
        <taxon>Sphingomonadales</taxon>
        <taxon>Sphingomonadaceae</taxon>
        <taxon>Sphingomonas</taxon>
    </lineage>
</organism>